<protein>
    <submittedName>
        <fullName evidence="3">Universal stress protein</fullName>
    </submittedName>
</protein>
<name>A0ABD5VCR1_9EURY</name>
<dbReference type="PANTHER" id="PTHR46268">
    <property type="entry name" value="STRESS RESPONSE PROTEIN NHAX"/>
    <property type="match status" value="1"/>
</dbReference>
<evidence type="ECO:0000313" key="4">
    <source>
        <dbReference type="Proteomes" id="UP001596312"/>
    </source>
</evidence>
<feature type="domain" description="UspA" evidence="2">
    <location>
        <begin position="149"/>
        <end position="272"/>
    </location>
</feature>
<sequence>MLNISSSKAAILVPIANPETATHLVSTAIDLAIDRDLRIELLTVIRVPEQLPLAAGKRLIDTEQDVLNDATELVQDHDIEVTGRIRFARSVASGILTTIDEYDIELTLLGWRGRPRRRDIVLGSHLDQILKNATCDVLVERIDESRKLDSILLPVAGGPNTKLAATVAGALARVHAAELHVVTIRSPTNTSREQKKAEEMQTRIIGNFTGVSVIKQDIIEHPSVTDILIDQSTNYDLMVLGAASSTLFKRSLVGSLPEHVGRESQCPVIITKRYQNARSLMARTVSQTRNRLPLFR</sequence>
<comment type="similarity">
    <text evidence="1">Belongs to the universal stress protein A family.</text>
</comment>
<feature type="domain" description="UspA" evidence="2">
    <location>
        <begin position="11"/>
        <end position="139"/>
    </location>
</feature>
<keyword evidence="4" id="KW-1185">Reference proteome</keyword>
<dbReference type="SUPFAM" id="SSF52402">
    <property type="entry name" value="Adenine nucleotide alpha hydrolases-like"/>
    <property type="match status" value="2"/>
</dbReference>
<dbReference type="Proteomes" id="UP001596312">
    <property type="component" value="Unassembled WGS sequence"/>
</dbReference>
<dbReference type="PANTHER" id="PTHR46268:SF15">
    <property type="entry name" value="UNIVERSAL STRESS PROTEIN HP_0031"/>
    <property type="match status" value="1"/>
</dbReference>
<evidence type="ECO:0000313" key="3">
    <source>
        <dbReference type="EMBL" id="MFC6906945.1"/>
    </source>
</evidence>
<dbReference type="InterPro" id="IPR006015">
    <property type="entry name" value="Universal_stress_UspA"/>
</dbReference>
<evidence type="ECO:0000259" key="2">
    <source>
        <dbReference type="Pfam" id="PF00582"/>
    </source>
</evidence>
<dbReference type="Gene3D" id="3.40.50.12370">
    <property type="match status" value="1"/>
</dbReference>
<reference evidence="3 4" key="1">
    <citation type="journal article" date="2019" name="Int. J. Syst. Evol. Microbiol.">
        <title>The Global Catalogue of Microorganisms (GCM) 10K type strain sequencing project: providing services to taxonomists for standard genome sequencing and annotation.</title>
        <authorList>
            <consortium name="The Broad Institute Genomics Platform"/>
            <consortium name="The Broad Institute Genome Sequencing Center for Infectious Disease"/>
            <person name="Wu L."/>
            <person name="Ma J."/>
        </authorList>
    </citation>
    <scope>NUCLEOTIDE SEQUENCE [LARGE SCALE GENOMIC DNA]</scope>
    <source>
        <strain evidence="3 4">CGMCC 1.3240</strain>
    </source>
</reference>
<gene>
    <name evidence="3" type="ORF">ACFQGH_17270</name>
</gene>
<evidence type="ECO:0000256" key="1">
    <source>
        <dbReference type="ARBA" id="ARBA00008791"/>
    </source>
</evidence>
<dbReference type="EMBL" id="JBHSXQ010000006">
    <property type="protein sequence ID" value="MFC6906945.1"/>
    <property type="molecule type" value="Genomic_DNA"/>
</dbReference>
<organism evidence="3 4">
    <name type="scientific">Halalkalicoccus tibetensis</name>
    <dbReference type="NCBI Taxonomy" id="175632"/>
    <lineage>
        <taxon>Archaea</taxon>
        <taxon>Methanobacteriati</taxon>
        <taxon>Methanobacteriota</taxon>
        <taxon>Stenosarchaea group</taxon>
        <taxon>Halobacteria</taxon>
        <taxon>Halobacteriales</taxon>
        <taxon>Halococcaceae</taxon>
        <taxon>Halalkalicoccus</taxon>
    </lineage>
</organism>
<dbReference type="Pfam" id="PF00582">
    <property type="entry name" value="Usp"/>
    <property type="match status" value="2"/>
</dbReference>
<dbReference type="AlphaFoldDB" id="A0ABD5VCR1"/>
<comment type="caution">
    <text evidence="3">The sequence shown here is derived from an EMBL/GenBank/DDBJ whole genome shotgun (WGS) entry which is preliminary data.</text>
</comment>
<proteinExistence type="inferred from homology"/>
<dbReference type="RefSeq" id="WP_340605524.1">
    <property type="nucleotide sequence ID" value="NZ_JBBMXV010000006.1"/>
</dbReference>
<accession>A0ABD5VCR1</accession>
<dbReference type="PRINTS" id="PR01438">
    <property type="entry name" value="UNVRSLSTRESS"/>
</dbReference>
<dbReference type="CDD" id="cd00293">
    <property type="entry name" value="USP-like"/>
    <property type="match status" value="2"/>
</dbReference>
<dbReference type="InterPro" id="IPR006016">
    <property type="entry name" value="UspA"/>
</dbReference>